<dbReference type="InterPro" id="IPR051624">
    <property type="entry name" value="RMD1/Sad1-interacting"/>
</dbReference>
<sequence length="395" mass="43944">MASKQKNPSTRYQRLPSADPVLPVTDTSTAPLPTATVTVNPHSTLAFVGPHHQAPTDTHPQQSLLSASTNPTYNTFAQPSSQQQQPQPNTSTSTPIPTRPTKPKQPNRTTKISQKLTLFPQDDNDTVLPFPAAPSGAGSAFDAAGRGRDDDEVYNQIAQIPHGTARLEAERLGKLDRAKLPRVTAYCTASSYRMNDLVKHLQFRKTSNGAAPKRFDECIYTPYSFAYPLKPPNMYHARPFSGPDAAPPTGDLLGLETDAVAKPATIPEEREGQGGYLPEVFFFDYGVIVIWGMTEQEETKMLKEMAKFEEEKLDTDDVETEEFHFHYNASYQPRIYNDVITLKSASNYLVKLTISHAIAQSVKMELFERLIDDTINEMKYIPQVMAETGKVHLSR</sequence>
<accession>A0A433Q3L7</accession>
<feature type="compositionally biased region" description="Polar residues" evidence="2">
    <location>
        <begin position="1"/>
        <end position="12"/>
    </location>
</feature>
<feature type="domain" description="DUF155" evidence="3">
    <location>
        <begin position="280"/>
        <end position="395"/>
    </location>
</feature>
<dbReference type="Pfam" id="PF02582">
    <property type="entry name" value="DUF155"/>
    <property type="match status" value="1"/>
</dbReference>
<dbReference type="PANTHER" id="PTHR16255:SF15">
    <property type="entry name" value="SPORULATION PROTEIN RMD1"/>
    <property type="match status" value="1"/>
</dbReference>
<evidence type="ECO:0000313" key="5">
    <source>
        <dbReference type="Proteomes" id="UP000274822"/>
    </source>
</evidence>
<name>A0A433Q3L7_9FUNG</name>
<evidence type="ECO:0000256" key="1">
    <source>
        <dbReference type="ARBA" id="ARBA00008306"/>
    </source>
</evidence>
<evidence type="ECO:0000313" key="4">
    <source>
        <dbReference type="EMBL" id="RUS24395.1"/>
    </source>
</evidence>
<protein>
    <recommendedName>
        <fullName evidence="3">DUF155 domain-containing protein</fullName>
    </recommendedName>
</protein>
<organism evidence="4 5">
    <name type="scientific">Jimgerdemannia flammicorona</name>
    <dbReference type="NCBI Taxonomy" id="994334"/>
    <lineage>
        <taxon>Eukaryota</taxon>
        <taxon>Fungi</taxon>
        <taxon>Fungi incertae sedis</taxon>
        <taxon>Mucoromycota</taxon>
        <taxon>Mucoromycotina</taxon>
        <taxon>Endogonomycetes</taxon>
        <taxon>Endogonales</taxon>
        <taxon>Endogonaceae</taxon>
        <taxon>Jimgerdemannia</taxon>
    </lineage>
</organism>
<dbReference type="Proteomes" id="UP000274822">
    <property type="component" value="Unassembled WGS sequence"/>
</dbReference>
<dbReference type="InterPro" id="IPR003734">
    <property type="entry name" value="DUF155"/>
</dbReference>
<dbReference type="AlphaFoldDB" id="A0A433Q3L7"/>
<dbReference type="EMBL" id="RBNJ01016160">
    <property type="protein sequence ID" value="RUS24395.1"/>
    <property type="molecule type" value="Genomic_DNA"/>
</dbReference>
<gene>
    <name evidence="4" type="ORF">BC938DRAFT_473645</name>
</gene>
<reference evidence="4 5" key="1">
    <citation type="journal article" date="2018" name="New Phytol.">
        <title>Phylogenomics of Endogonaceae and evolution of mycorrhizas within Mucoromycota.</title>
        <authorList>
            <person name="Chang Y."/>
            <person name="Desiro A."/>
            <person name="Na H."/>
            <person name="Sandor L."/>
            <person name="Lipzen A."/>
            <person name="Clum A."/>
            <person name="Barry K."/>
            <person name="Grigoriev I.V."/>
            <person name="Martin F.M."/>
            <person name="Stajich J.E."/>
            <person name="Smith M.E."/>
            <person name="Bonito G."/>
            <person name="Spatafora J.W."/>
        </authorList>
    </citation>
    <scope>NUCLEOTIDE SEQUENCE [LARGE SCALE GENOMIC DNA]</scope>
    <source>
        <strain evidence="4 5">AD002</strain>
    </source>
</reference>
<feature type="compositionally biased region" description="Low complexity" evidence="2">
    <location>
        <begin position="78"/>
        <end position="96"/>
    </location>
</feature>
<evidence type="ECO:0000256" key="2">
    <source>
        <dbReference type="SAM" id="MobiDB-lite"/>
    </source>
</evidence>
<proteinExistence type="inferred from homology"/>
<dbReference type="GO" id="GO:0005739">
    <property type="term" value="C:mitochondrion"/>
    <property type="evidence" value="ECO:0007669"/>
    <property type="project" value="UniProtKB-ARBA"/>
</dbReference>
<keyword evidence="5" id="KW-1185">Reference proteome</keyword>
<evidence type="ECO:0000259" key="3">
    <source>
        <dbReference type="Pfam" id="PF02582"/>
    </source>
</evidence>
<feature type="compositionally biased region" description="Polar residues" evidence="2">
    <location>
        <begin position="107"/>
        <end position="116"/>
    </location>
</feature>
<comment type="caution">
    <text evidence="4">The sequence shown here is derived from an EMBL/GenBank/DDBJ whole genome shotgun (WGS) entry which is preliminary data.</text>
</comment>
<dbReference type="PANTHER" id="PTHR16255">
    <property type="entry name" value="REQUIRED FOR MEIOTIC NUCLEAR DIVISION PROTEIN 1 HOMOLOG"/>
    <property type="match status" value="1"/>
</dbReference>
<feature type="compositionally biased region" description="Polar residues" evidence="2">
    <location>
        <begin position="55"/>
        <end position="77"/>
    </location>
</feature>
<comment type="similarity">
    <text evidence="1">Belongs to the RMD1/sif2 family.</text>
</comment>
<feature type="region of interest" description="Disordered" evidence="2">
    <location>
        <begin position="1"/>
        <end position="116"/>
    </location>
</feature>
<feature type="compositionally biased region" description="Polar residues" evidence="2">
    <location>
        <begin position="25"/>
        <end position="43"/>
    </location>
</feature>